<feature type="transmembrane region" description="Helical" evidence="10">
    <location>
        <begin position="251"/>
        <end position="267"/>
    </location>
</feature>
<feature type="transmembrane region" description="Helical" evidence="10">
    <location>
        <begin position="160"/>
        <end position="182"/>
    </location>
</feature>
<keyword evidence="4 10" id="KW-0812">Transmembrane</keyword>
<feature type="transmembrane region" description="Helical" evidence="10">
    <location>
        <begin position="226"/>
        <end position="245"/>
    </location>
</feature>
<dbReference type="PRINTS" id="PR00489">
    <property type="entry name" value="FRIZZLED"/>
</dbReference>
<dbReference type="FunFam" id="1.20.1070.10:FF:000262">
    <property type="entry name" value="Frizzled 2"/>
    <property type="match status" value="1"/>
</dbReference>
<evidence type="ECO:0000313" key="14">
    <source>
        <dbReference type="Proteomes" id="UP000549394"/>
    </source>
</evidence>
<dbReference type="PANTHER" id="PTHR11309:SF126">
    <property type="entry name" value="FRIZZLED-2"/>
    <property type="match status" value="1"/>
</dbReference>
<dbReference type="PROSITE" id="PS50038">
    <property type="entry name" value="FZ"/>
    <property type="match status" value="1"/>
</dbReference>
<evidence type="ECO:0000256" key="2">
    <source>
        <dbReference type="ARBA" id="ARBA00008077"/>
    </source>
</evidence>
<evidence type="ECO:0000313" key="13">
    <source>
        <dbReference type="EMBL" id="CAD5116821.1"/>
    </source>
</evidence>
<evidence type="ECO:0000256" key="8">
    <source>
        <dbReference type="ARBA" id="ARBA00023170"/>
    </source>
</evidence>
<feature type="transmembrane region" description="Helical" evidence="10">
    <location>
        <begin position="194"/>
        <end position="214"/>
    </location>
</feature>
<evidence type="ECO:0000256" key="9">
    <source>
        <dbReference type="PROSITE-ProRule" id="PRU00090"/>
    </source>
</evidence>
<keyword evidence="7 9" id="KW-1015">Disulfide bond</keyword>
<accession>A0A7I8VKL0</accession>
<gene>
    <name evidence="13" type="ORF">DGYR_LOCUS5411</name>
</gene>
<evidence type="ECO:0000256" key="3">
    <source>
        <dbReference type="ARBA" id="ARBA00022473"/>
    </source>
</evidence>
<evidence type="ECO:0000256" key="7">
    <source>
        <dbReference type="ARBA" id="ARBA00023157"/>
    </source>
</evidence>
<dbReference type="SMART" id="SM01330">
    <property type="entry name" value="Frizzled"/>
    <property type="match status" value="1"/>
</dbReference>
<organism evidence="13 14">
    <name type="scientific">Dimorphilus gyrociliatus</name>
    <dbReference type="NCBI Taxonomy" id="2664684"/>
    <lineage>
        <taxon>Eukaryota</taxon>
        <taxon>Metazoa</taxon>
        <taxon>Spiralia</taxon>
        <taxon>Lophotrochozoa</taxon>
        <taxon>Annelida</taxon>
        <taxon>Polychaeta</taxon>
        <taxon>Polychaeta incertae sedis</taxon>
        <taxon>Dinophilidae</taxon>
        <taxon>Dimorphilus</taxon>
    </lineage>
</organism>
<dbReference type="EMBL" id="CAJFCJ010000007">
    <property type="protein sequence ID" value="CAD5116821.1"/>
    <property type="molecule type" value="Genomic_DNA"/>
</dbReference>
<evidence type="ECO:0000256" key="10">
    <source>
        <dbReference type="SAM" id="Phobius"/>
    </source>
</evidence>
<sequence length="490" mass="55805">MPNQFNHMSQHEAGLEAHQFIPLVKIDCSPYLKFLLCSMYVPICLKNYHKPLPACRSVCLKARRGCEPIMERYGFFWPKRMDCNKLPVHGDTKNLCMPYNVTEPRRKPENCPCRCSGSYVPITSKRSILYNQVRTGGVLNCAESCHSAFFKDDEKTFASFWIGLWGALCCISTLMTVSTFLVDRDRFRYPERPIVFLSASYLLVSIGYLIRLIVGHEKIACDGNVLRYGSTGPALCTAVFFLTYAGANAASVWWVILTFTWFLAAGIKWGQEAISSYSTYFHITAWFIPIAQTIAVLSLSLIDGDPVAGICSVGNTSLASFRGFLLAPQLVYLMLGSVFLLAGFMSLFRIRSVIKAQGRSRTDKLEKLMIRIGVFSVLYTLPAATVIGCLFYEERERLNWQRSINCDCIKRKQPDFSVFMLKYFMQLVVGTTSGFWIWTSKTLDSWRKCLTHAFCWRRRRELREGSVRSEAKYAPYRANQVKLLTPLTNV</sequence>
<dbReference type="GO" id="GO:0042813">
    <property type="term" value="F:Wnt receptor activity"/>
    <property type="evidence" value="ECO:0007669"/>
    <property type="project" value="TreeGrafter"/>
</dbReference>
<dbReference type="InterPro" id="IPR000539">
    <property type="entry name" value="Frizzled/Smoothened_7TM"/>
</dbReference>
<feature type="transmembrane region" description="Helical" evidence="10">
    <location>
        <begin position="368"/>
        <end position="393"/>
    </location>
</feature>
<dbReference type="Pfam" id="PF01392">
    <property type="entry name" value="Fz"/>
    <property type="match status" value="1"/>
</dbReference>
<feature type="transmembrane region" description="Helical" evidence="10">
    <location>
        <begin position="330"/>
        <end position="348"/>
    </location>
</feature>
<feature type="transmembrane region" description="Helical" evidence="10">
    <location>
        <begin position="279"/>
        <end position="302"/>
    </location>
</feature>
<dbReference type="SUPFAM" id="SSF63501">
    <property type="entry name" value="Frizzled cysteine-rich domain"/>
    <property type="match status" value="1"/>
</dbReference>
<comment type="caution">
    <text evidence="9">Lacks conserved residue(s) required for the propagation of feature annotation.</text>
</comment>
<name>A0A7I8VKL0_9ANNE</name>
<dbReference type="SMART" id="SM00063">
    <property type="entry name" value="FRI"/>
    <property type="match status" value="1"/>
</dbReference>
<dbReference type="Gene3D" id="1.20.1070.10">
    <property type="entry name" value="Rhodopsin 7-helix transmembrane proteins"/>
    <property type="match status" value="1"/>
</dbReference>
<feature type="domain" description="G-protein coupled receptors family 2 profile 2" evidence="12">
    <location>
        <begin position="158"/>
        <end position="445"/>
    </location>
</feature>
<comment type="subcellular location">
    <subcellularLocation>
        <location evidence="1">Membrane</location>
        <topology evidence="1">Multi-pass membrane protein</topology>
    </subcellularLocation>
</comment>
<dbReference type="InterPro" id="IPR017981">
    <property type="entry name" value="GPCR_2-like_7TM"/>
</dbReference>
<reference evidence="13 14" key="1">
    <citation type="submission" date="2020-08" db="EMBL/GenBank/DDBJ databases">
        <authorList>
            <person name="Hejnol A."/>
        </authorList>
    </citation>
    <scope>NUCLEOTIDE SEQUENCE [LARGE SCALE GENOMIC DNA]</scope>
</reference>
<proteinExistence type="inferred from homology"/>
<keyword evidence="6 10" id="KW-0472">Membrane</keyword>
<dbReference type="PROSITE" id="PS50261">
    <property type="entry name" value="G_PROTEIN_RECEP_F2_4"/>
    <property type="match status" value="1"/>
</dbReference>
<keyword evidence="3" id="KW-0217">Developmental protein</keyword>
<dbReference type="CDD" id="cd15035">
    <property type="entry name" value="7tmF_FZD5_FZD8-like"/>
    <property type="match status" value="1"/>
</dbReference>
<dbReference type="AlphaFoldDB" id="A0A7I8VKL0"/>
<dbReference type="PANTHER" id="PTHR11309">
    <property type="entry name" value="FRIZZLED"/>
    <property type="match status" value="1"/>
</dbReference>
<dbReference type="GO" id="GO:0060070">
    <property type="term" value="P:canonical Wnt signaling pathway"/>
    <property type="evidence" value="ECO:0007669"/>
    <property type="project" value="TreeGrafter"/>
</dbReference>
<feature type="disulfide bond" evidence="9">
    <location>
        <begin position="59"/>
        <end position="83"/>
    </location>
</feature>
<keyword evidence="5 10" id="KW-1133">Transmembrane helix</keyword>
<feature type="domain" description="FZ" evidence="11">
    <location>
        <begin position="1"/>
        <end position="99"/>
    </location>
</feature>
<dbReference type="InterPro" id="IPR015526">
    <property type="entry name" value="Frizzled/SFRP"/>
</dbReference>
<evidence type="ECO:0000256" key="6">
    <source>
        <dbReference type="ARBA" id="ARBA00023136"/>
    </source>
</evidence>
<feature type="transmembrane region" description="Helical" evidence="10">
    <location>
        <begin position="420"/>
        <end position="438"/>
    </location>
</feature>
<comment type="similarity">
    <text evidence="2">Belongs to the G-protein coupled receptor Fz/Smo family.</text>
</comment>
<dbReference type="Proteomes" id="UP000549394">
    <property type="component" value="Unassembled WGS sequence"/>
</dbReference>
<comment type="caution">
    <text evidence="13">The sequence shown here is derived from an EMBL/GenBank/DDBJ whole genome shotgun (WGS) entry which is preliminary data.</text>
</comment>
<dbReference type="OrthoDB" id="10053709at2759"/>
<dbReference type="GO" id="GO:0005886">
    <property type="term" value="C:plasma membrane"/>
    <property type="evidence" value="ECO:0007669"/>
    <property type="project" value="TreeGrafter"/>
</dbReference>
<dbReference type="GO" id="GO:0017147">
    <property type="term" value="F:Wnt-protein binding"/>
    <property type="evidence" value="ECO:0007669"/>
    <property type="project" value="TreeGrafter"/>
</dbReference>
<dbReference type="GO" id="GO:0035567">
    <property type="term" value="P:non-canonical Wnt signaling pathway"/>
    <property type="evidence" value="ECO:0007669"/>
    <property type="project" value="TreeGrafter"/>
</dbReference>
<dbReference type="InterPro" id="IPR036790">
    <property type="entry name" value="Frizzled_dom_sf"/>
</dbReference>
<evidence type="ECO:0000259" key="12">
    <source>
        <dbReference type="PROSITE" id="PS50261"/>
    </source>
</evidence>
<evidence type="ECO:0000259" key="11">
    <source>
        <dbReference type="PROSITE" id="PS50038"/>
    </source>
</evidence>
<dbReference type="Pfam" id="PF01534">
    <property type="entry name" value="Frizzled"/>
    <property type="match status" value="1"/>
</dbReference>
<keyword evidence="14" id="KW-1185">Reference proteome</keyword>
<evidence type="ECO:0000256" key="4">
    <source>
        <dbReference type="ARBA" id="ARBA00022692"/>
    </source>
</evidence>
<evidence type="ECO:0000256" key="5">
    <source>
        <dbReference type="ARBA" id="ARBA00022989"/>
    </source>
</evidence>
<feature type="disulfide bond" evidence="9">
    <location>
        <begin position="28"/>
        <end position="66"/>
    </location>
</feature>
<dbReference type="Gene3D" id="1.10.2000.10">
    <property type="entry name" value="Frizzled cysteine-rich domain"/>
    <property type="match status" value="1"/>
</dbReference>
<feature type="disulfide bond" evidence="9">
    <location>
        <begin position="55"/>
        <end position="96"/>
    </location>
</feature>
<evidence type="ECO:0000256" key="1">
    <source>
        <dbReference type="ARBA" id="ARBA00004141"/>
    </source>
</evidence>
<keyword evidence="8" id="KW-0675">Receptor</keyword>
<dbReference type="InterPro" id="IPR020067">
    <property type="entry name" value="Frizzled_dom"/>
</dbReference>
<protein>
    <submittedName>
        <fullName evidence="13">DgyrCDS5667</fullName>
    </submittedName>
</protein>